<keyword evidence="1" id="KW-0560">Oxidoreductase</keyword>
<accession>A0ABU3PB91</accession>
<dbReference type="PANTHER" id="PTHR42949:SF3">
    <property type="entry name" value="ANAEROBIC GLYCEROL-3-PHOSPHATE DEHYDROGENASE SUBUNIT B"/>
    <property type="match status" value="1"/>
</dbReference>
<dbReference type="InterPro" id="IPR041854">
    <property type="entry name" value="BFD-like_2Fe2S-bd_dom_sf"/>
</dbReference>
<dbReference type="PRINTS" id="PR00368">
    <property type="entry name" value="FADPNR"/>
</dbReference>
<sequence>MSAALQAQALVVGAGPAGIAAVQRLIAAGRRTIWIDNQARPGGQIWRGGPERKASAQAQAWAASAARWQDSPLLTRLHSHAVLAAESPTALLLEDMRSGQPCRVAGEQLLLACGARERLLPFPGWTLPGVTGAGGLQALVKGGWPVAGRRVVLAGSGPLLLASADTLRAAGAEVVLIAEQANKSSLARFATALPAGKLAQAASLRWRLRQSRYQAGLWPVRALGEQRLEAVVLSDGHSESTITCDALGVGFGLLPNTELAELLGCRIEAGAIAVDAQQRTSLPGVFAAGECCGIGGVDKALLEGELAARAMLGQPLDDLRAQQRRQQRFARALAQHFALRPELLKLAEAKTLVCRCEDVSLGELKAWPDWREAKLQTRCGMGACQGRICGPITEQLLVWPSRGLREPLQPAPLRCLLGSTEQGSA</sequence>
<evidence type="ECO:0000313" key="4">
    <source>
        <dbReference type="Proteomes" id="UP001246372"/>
    </source>
</evidence>
<protein>
    <submittedName>
        <fullName evidence="3">FAD-dependent oxidoreductase</fullName>
    </submittedName>
</protein>
<dbReference type="Pfam" id="PF07992">
    <property type="entry name" value="Pyr_redox_2"/>
    <property type="match status" value="1"/>
</dbReference>
<dbReference type="Gene3D" id="1.10.10.1100">
    <property type="entry name" value="BFD-like [2Fe-2S]-binding domain"/>
    <property type="match status" value="1"/>
</dbReference>
<comment type="caution">
    <text evidence="3">The sequence shown here is derived from an EMBL/GenBank/DDBJ whole genome shotgun (WGS) entry which is preliminary data.</text>
</comment>
<dbReference type="EMBL" id="JAVXZY010000004">
    <property type="protein sequence ID" value="MDT8999834.1"/>
    <property type="molecule type" value="Genomic_DNA"/>
</dbReference>
<dbReference type="InterPro" id="IPR023753">
    <property type="entry name" value="FAD/NAD-binding_dom"/>
</dbReference>
<dbReference type="InterPro" id="IPR051691">
    <property type="entry name" value="Metab_Enz_Cyan_OpOx_G3PDH"/>
</dbReference>
<gene>
    <name evidence="3" type="ORF">RQP53_11195</name>
</gene>
<dbReference type="SUPFAM" id="SSF51905">
    <property type="entry name" value="FAD/NAD(P)-binding domain"/>
    <property type="match status" value="1"/>
</dbReference>
<dbReference type="Gene3D" id="3.50.50.60">
    <property type="entry name" value="FAD/NAD(P)-binding domain"/>
    <property type="match status" value="2"/>
</dbReference>
<dbReference type="PIRSF" id="PIRSF037495">
    <property type="entry name" value="Opine_OX_OoxA/HcnB"/>
    <property type="match status" value="1"/>
</dbReference>
<dbReference type="PANTHER" id="PTHR42949">
    <property type="entry name" value="ANAEROBIC GLYCEROL-3-PHOSPHATE DEHYDROGENASE SUBUNIT B"/>
    <property type="match status" value="1"/>
</dbReference>
<dbReference type="RefSeq" id="WP_315650399.1">
    <property type="nucleotide sequence ID" value="NZ_JAVXZY010000004.1"/>
</dbReference>
<feature type="domain" description="FAD/NAD(P)-binding" evidence="2">
    <location>
        <begin position="9"/>
        <end position="300"/>
    </location>
</feature>
<dbReference type="Proteomes" id="UP001246372">
    <property type="component" value="Unassembled WGS sequence"/>
</dbReference>
<dbReference type="InterPro" id="IPR036188">
    <property type="entry name" value="FAD/NAD-bd_sf"/>
</dbReference>
<keyword evidence="4" id="KW-1185">Reference proteome</keyword>
<name>A0ABU3PB91_9BURK</name>
<evidence type="ECO:0000259" key="2">
    <source>
        <dbReference type="Pfam" id="PF07992"/>
    </source>
</evidence>
<organism evidence="3 4">
    <name type="scientific">Roseateles aquae</name>
    <dbReference type="NCBI Taxonomy" id="3077235"/>
    <lineage>
        <taxon>Bacteria</taxon>
        <taxon>Pseudomonadati</taxon>
        <taxon>Pseudomonadota</taxon>
        <taxon>Betaproteobacteria</taxon>
        <taxon>Burkholderiales</taxon>
        <taxon>Sphaerotilaceae</taxon>
        <taxon>Roseateles</taxon>
    </lineage>
</organism>
<evidence type="ECO:0000313" key="3">
    <source>
        <dbReference type="EMBL" id="MDT8999834.1"/>
    </source>
</evidence>
<proteinExistence type="predicted"/>
<reference evidence="3" key="1">
    <citation type="submission" date="2023-09" db="EMBL/GenBank/DDBJ databases">
        <title>Paucibacter sp. APW11 Genome sequencing and assembly.</title>
        <authorList>
            <person name="Kim I."/>
        </authorList>
    </citation>
    <scope>NUCLEOTIDE SEQUENCE</scope>
    <source>
        <strain evidence="3">APW11</strain>
    </source>
</reference>
<evidence type="ECO:0000256" key="1">
    <source>
        <dbReference type="ARBA" id="ARBA00023002"/>
    </source>
</evidence>
<dbReference type="InterPro" id="IPR017224">
    <property type="entry name" value="Opine_Oxase_asu/HCN_bsu"/>
</dbReference>
<dbReference type="PRINTS" id="PR00411">
    <property type="entry name" value="PNDRDTASEI"/>
</dbReference>